<protein>
    <submittedName>
        <fullName evidence="2">DUF2501 domain-containing protein</fullName>
    </submittedName>
</protein>
<dbReference type="Pfam" id="PF10696">
    <property type="entry name" value="DUF2501"/>
    <property type="match status" value="1"/>
</dbReference>
<feature type="chain" id="PRO_5035470064" evidence="1">
    <location>
        <begin position="26"/>
        <end position="169"/>
    </location>
</feature>
<dbReference type="EMBL" id="JAEPBH010000023">
    <property type="protein sequence ID" value="MBK4715650.1"/>
    <property type="molecule type" value="Genomic_DNA"/>
</dbReference>
<accession>A0A8K0XWP3</accession>
<proteinExistence type="predicted"/>
<evidence type="ECO:0000256" key="1">
    <source>
        <dbReference type="SAM" id="SignalP"/>
    </source>
</evidence>
<dbReference type="Proteomes" id="UP000659047">
    <property type="component" value="Unassembled WGS sequence"/>
</dbReference>
<comment type="caution">
    <text evidence="2">The sequence shown here is derived from an EMBL/GenBank/DDBJ whole genome shotgun (WGS) entry which is preliminary data.</text>
</comment>
<dbReference type="InterPro" id="IPR019637">
    <property type="entry name" value="DUF2501"/>
</dbReference>
<gene>
    <name evidence="2" type="ORF">JJB97_09950</name>
</gene>
<keyword evidence="1" id="KW-0732">Signal</keyword>
<dbReference type="AlphaFoldDB" id="A0A8K0XWP3"/>
<name>A0A8K0XWP3_9ENTR</name>
<feature type="signal peptide" evidence="1">
    <location>
        <begin position="1"/>
        <end position="25"/>
    </location>
</feature>
<evidence type="ECO:0000313" key="3">
    <source>
        <dbReference type="Proteomes" id="UP000659047"/>
    </source>
</evidence>
<evidence type="ECO:0000313" key="2">
    <source>
        <dbReference type="EMBL" id="MBK4715650.1"/>
    </source>
</evidence>
<sequence>MVKLTKRMMYTAVLATALASTGATAASWQEKLSSAANQLSQNSGTTAAAQSGGGLSLSSLTNLLNGGNSALSSSSMTNATGVLEYCAKQKLVAATRADSIKEKLFDKLGLSDTQQQSQTQDYQQGLAGLLKTGNGQQLNLNNLGSTPLAEKVKTKACELVLKQGAKFIS</sequence>
<keyword evidence="3" id="KW-1185">Reference proteome</keyword>
<organism evidence="2 3">
    <name type="scientific">Tenebrionibacter intestinalis</name>
    <dbReference type="NCBI Taxonomy" id="2799638"/>
    <lineage>
        <taxon>Bacteria</taxon>
        <taxon>Pseudomonadati</taxon>
        <taxon>Pseudomonadota</taxon>
        <taxon>Gammaproteobacteria</taxon>
        <taxon>Enterobacterales</taxon>
        <taxon>Enterobacteriaceae</taxon>
        <taxon>Tenebrionibacter/Tenebrionicola group</taxon>
        <taxon>Tenebrionibacter</taxon>
    </lineage>
</organism>
<reference evidence="2" key="1">
    <citation type="submission" date="2021-01" db="EMBL/GenBank/DDBJ databases">
        <title>Intestinitalea alba gen. nov., sp. nov., a novel genus of the family Enterobacteriaceae, isolated from the gut of the plastic-eating mealworm Tenebrio molitor L.</title>
        <authorList>
            <person name="Yang Y."/>
        </authorList>
    </citation>
    <scope>NUCLEOTIDE SEQUENCE</scope>
    <source>
        <strain evidence="2">BIT-L3</strain>
    </source>
</reference>